<comment type="subcellular location">
    <subcellularLocation>
        <location evidence="1">Nucleus</location>
    </subcellularLocation>
</comment>
<evidence type="ECO:0000259" key="4">
    <source>
        <dbReference type="PROSITE" id="PS51293"/>
    </source>
</evidence>
<dbReference type="PROSITE" id="PS51293">
    <property type="entry name" value="SANT"/>
    <property type="match status" value="1"/>
</dbReference>
<dbReference type="InterPro" id="IPR009057">
    <property type="entry name" value="Homeodomain-like_sf"/>
</dbReference>
<dbReference type="SMART" id="SM01135">
    <property type="entry name" value="DIRP"/>
    <property type="match status" value="1"/>
</dbReference>
<dbReference type="Pfam" id="PF06584">
    <property type="entry name" value="DIRP"/>
    <property type="match status" value="1"/>
</dbReference>
<dbReference type="PANTHER" id="PTHR21689:SF5">
    <property type="entry name" value="PROTEIN ALWAYS EARLY 1-RELATED"/>
    <property type="match status" value="1"/>
</dbReference>
<dbReference type="Gene3D" id="1.20.58.1880">
    <property type="match status" value="1"/>
</dbReference>
<proteinExistence type="predicted"/>
<keyword evidence="2" id="KW-0539">Nucleus</keyword>
<dbReference type="OrthoDB" id="2339771at2759"/>
<dbReference type="InterPro" id="IPR001005">
    <property type="entry name" value="SANT/Myb"/>
</dbReference>
<dbReference type="STRING" id="4540.A0A3L6THJ9"/>
<dbReference type="GO" id="GO:0006357">
    <property type="term" value="P:regulation of transcription by RNA polymerase II"/>
    <property type="evidence" value="ECO:0007669"/>
    <property type="project" value="TreeGrafter"/>
</dbReference>
<dbReference type="PANTHER" id="PTHR21689">
    <property type="entry name" value="LIN-9"/>
    <property type="match status" value="1"/>
</dbReference>
<dbReference type="GO" id="GO:0005654">
    <property type="term" value="C:nucleoplasm"/>
    <property type="evidence" value="ECO:0007669"/>
    <property type="project" value="TreeGrafter"/>
</dbReference>
<dbReference type="InterPro" id="IPR017884">
    <property type="entry name" value="SANT_dom"/>
</dbReference>
<name>A0A3L6THJ9_PANMI</name>
<dbReference type="InterPro" id="IPR033471">
    <property type="entry name" value="DIRP"/>
</dbReference>
<evidence type="ECO:0000313" key="5">
    <source>
        <dbReference type="EMBL" id="RLN39799.1"/>
    </source>
</evidence>
<evidence type="ECO:0000256" key="1">
    <source>
        <dbReference type="ARBA" id="ARBA00004123"/>
    </source>
</evidence>
<dbReference type="GO" id="GO:0006351">
    <property type="term" value="P:DNA-templated transcription"/>
    <property type="evidence" value="ECO:0007669"/>
    <property type="project" value="InterPro"/>
</dbReference>
<feature type="domain" description="SANT" evidence="4">
    <location>
        <begin position="38"/>
        <end position="75"/>
    </location>
</feature>
<feature type="region of interest" description="Disordered" evidence="3">
    <location>
        <begin position="805"/>
        <end position="827"/>
    </location>
</feature>
<evidence type="ECO:0000256" key="3">
    <source>
        <dbReference type="SAM" id="MobiDB-lite"/>
    </source>
</evidence>
<dbReference type="Proteomes" id="UP000275267">
    <property type="component" value="Unassembled WGS sequence"/>
</dbReference>
<gene>
    <name evidence="5" type="ORF">C2845_PM01G47390</name>
</gene>
<accession>A0A3L6THJ9</accession>
<organism evidence="5 6">
    <name type="scientific">Panicum miliaceum</name>
    <name type="common">Proso millet</name>
    <name type="synonym">Broomcorn millet</name>
    <dbReference type="NCBI Taxonomy" id="4540"/>
    <lineage>
        <taxon>Eukaryota</taxon>
        <taxon>Viridiplantae</taxon>
        <taxon>Streptophyta</taxon>
        <taxon>Embryophyta</taxon>
        <taxon>Tracheophyta</taxon>
        <taxon>Spermatophyta</taxon>
        <taxon>Magnoliopsida</taxon>
        <taxon>Liliopsida</taxon>
        <taxon>Poales</taxon>
        <taxon>Poaceae</taxon>
        <taxon>PACMAD clade</taxon>
        <taxon>Panicoideae</taxon>
        <taxon>Panicodae</taxon>
        <taxon>Paniceae</taxon>
        <taxon>Panicinae</taxon>
        <taxon>Panicum</taxon>
        <taxon>Panicum sect. Panicum</taxon>
    </lineage>
</organism>
<evidence type="ECO:0000256" key="2">
    <source>
        <dbReference type="ARBA" id="ARBA00023242"/>
    </source>
</evidence>
<dbReference type="GO" id="GO:0003677">
    <property type="term" value="F:DNA binding"/>
    <property type="evidence" value="ECO:0007669"/>
    <property type="project" value="TreeGrafter"/>
</dbReference>
<dbReference type="CDD" id="cd00167">
    <property type="entry name" value="SANT"/>
    <property type="match status" value="1"/>
</dbReference>
<dbReference type="InterPro" id="IPR010561">
    <property type="entry name" value="LIN-9/ALY1"/>
</dbReference>
<dbReference type="GO" id="GO:0017053">
    <property type="term" value="C:transcription repressor complex"/>
    <property type="evidence" value="ECO:0007669"/>
    <property type="project" value="InterPro"/>
</dbReference>
<sequence length="909" mass="101009">MGPVKVSRTINKIRIKGYEDRQQHGDVPSSTKKRKISDLGATWTNNELMCFYKAYHRHGKDWKKISAAVGHKSPDVVKALYTLHRTFLSLPKHQATSMGFIALVNGHCNVLELPPSHRGNGQTIRASGKAKKHGEATQHKVHEVPHPHDSYRAWTIPGFSSSFKKRYYRGKNSQSHSVGNRTPRVPVIVPTDRNAIDDTAPELKNAISSTKRNNDKIDNDSANLSMNECSDDGRSGVMEATKGVECQTFLESKGTGGTEICQTQQPLKQRRMNQTMNGCRTSKVGHETIVAVKEGNKPLGLLNEQHMFSAIISADDMFILDVLESLVNAPDKMSKLKINIPSGALSESDFTLSASKDEGHSPFDLSKQGMSVYECSASKTKQKKHTELLNAVLICAAGDDSVGEVGLMPCSILVVGRCTAAACVHAVARQNTMWVSVAGLAYEWAAGRLGLYFLCGAIYVFFHICTRYGLPAEKINVARAIDITEGSSNSDSARGIGDLPESTANIPCEVYPNVPREINPEISISRRRKIKNKIHSKKIWCTYEWFYSAVDFPWFMDNDLAKYLNHPYLRHISRLARSEWSIVRSYRGKPRRFSDNFLEVERQQLEDYRNRVRAYYAQLSDGSLDSLPADVARPFSIGQVVIVRHPCSRELCDGKVVAVEHDCCKVQFDNPELGVDQVKDIDCMPANWLDNLPDNVRSTLDSHDVHNILEMQHVSELTPSGNRDHTINEVSIPELPISLDITSDQQLEAEYSVDSERTQKESTSDGVVQSIDFLNHDDQLESYCSAFVQSLQSQAREMVDEVMQATSGGNDSQDEEAGRGNQATNCIRPDFGSATRDAQLPSKLITNCTATVLAVKCLRHPPANIAGILERFSAMLRPSCSENLTIYGDIEKHISLITSQTVALVPRTL</sequence>
<protein>
    <recommendedName>
        <fullName evidence="4">SANT domain-containing protein</fullName>
    </recommendedName>
</protein>
<dbReference type="AlphaFoldDB" id="A0A3L6THJ9"/>
<evidence type="ECO:0000313" key="6">
    <source>
        <dbReference type="Proteomes" id="UP000275267"/>
    </source>
</evidence>
<comment type="caution">
    <text evidence="5">The sequence shown here is derived from an EMBL/GenBank/DDBJ whole genome shotgun (WGS) entry which is preliminary data.</text>
</comment>
<dbReference type="EMBL" id="PQIB02000001">
    <property type="protein sequence ID" value="RLN39799.1"/>
    <property type="molecule type" value="Genomic_DNA"/>
</dbReference>
<dbReference type="SUPFAM" id="SSF46689">
    <property type="entry name" value="Homeodomain-like"/>
    <property type="match status" value="1"/>
</dbReference>
<keyword evidence="6" id="KW-1185">Reference proteome</keyword>
<dbReference type="Pfam" id="PF00249">
    <property type="entry name" value="Myb_DNA-binding"/>
    <property type="match status" value="1"/>
</dbReference>
<reference evidence="6" key="1">
    <citation type="journal article" date="2019" name="Nat. Commun.">
        <title>The genome of broomcorn millet.</title>
        <authorList>
            <person name="Zou C."/>
            <person name="Miki D."/>
            <person name="Li D."/>
            <person name="Tang Q."/>
            <person name="Xiao L."/>
            <person name="Rajput S."/>
            <person name="Deng P."/>
            <person name="Jia W."/>
            <person name="Huang R."/>
            <person name="Zhang M."/>
            <person name="Sun Y."/>
            <person name="Hu J."/>
            <person name="Fu X."/>
            <person name="Schnable P.S."/>
            <person name="Li F."/>
            <person name="Zhang H."/>
            <person name="Feng B."/>
            <person name="Zhu X."/>
            <person name="Liu R."/>
            <person name="Schnable J.C."/>
            <person name="Zhu J.-K."/>
            <person name="Zhang H."/>
        </authorList>
    </citation>
    <scope>NUCLEOTIDE SEQUENCE [LARGE SCALE GENOMIC DNA]</scope>
</reference>
<dbReference type="GO" id="GO:0051726">
    <property type="term" value="P:regulation of cell cycle"/>
    <property type="evidence" value="ECO:0007669"/>
    <property type="project" value="TreeGrafter"/>
</dbReference>